<evidence type="ECO:0000313" key="2">
    <source>
        <dbReference type="Proteomes" id="UP000886998"/>
    </source>
</evidence>
<dbReference type="AlphaFoldDB" id="A0A8X6IX10"/>
<name>A0A8X6IX10_9ARAC</name>
<sequence length="119" mass="14060">MIHHNFIPHNFVHILQFGLSPKPKSTHYLNEPTPLCDYIAYNYPSILIKFALRGNIFQVDTSKVSLIRINHLYYFKEELVPVMHFDDKEALTNRQNFHYVKRKCCPVQEWGRGNVIGPF</sequence>
<reference evidence="1" key="1">
    <citation type="submission" date="2020-08" db="EMBL/GenBank/DDBJ databases">
        <title>Multicomponent nature underlies the extraordinary mechanical properties of spider dragline silk.</title>
        <authorList>
            <person name="Kono N."/>
            <person name="Nakamura H."/>
            <person name="Mori M."/>
            <person name="Yoshida Y."/>
            <person name="Ohtoshi R."/>
            <person name="Malay A.D."/>
            <person name="Moran D.A.P."/>
            <person name="Tomita M."/>
            <person name="Numata K."/>
            <person name="Arakawa K."/>
        </authorList>
    </citation>
    <scope>NUCLEOTIDE SEQUENCE</scope>
</reference>
<comment type="caution">
    <text evidence="1">The sequence shown here is derived from an EMBL/GenBank/DDBJ whole genome shotgun (WGS) entry which is preliminary data.</text>
</comment>
<proteinExistence type="predicted"/>
<keyword evidence="2" id="KW-1185">Reference proteome</keyword>
<evidence type="ECO:0000313" key="1">
    <source>
        <dbReference type="EMBL" id="GFS64516.1"/>
    </source>
</evidence>
<dbReference type="EMBL" id="BMAV01028048">
    <property type="protein sequence ID" value="GFS64516.1"/>
    <property type="molecule type" value="Genomic_DNA"/>
</dbReference>
<dbReference type="Proteomes" id="UP000886998">
    <property type="component" value="Unassembled WGS sequence"/>
</dbReference>
<accession>A0A8X6IX10</accession>
<gene>
    <name evidence="1" type="ORF">TNIN_123321</name>
</gene>
<protein>
    <submittedName>
        <fullName evidence="1">Uncharacterized protein</fullName>
    </submittedName>
</protein>
<organism evidence="1 2">
    <name type="scientific">Trichonephila inaurata madagascariensis</name>
    <dbReference type="NCBI Taxonomy" id="2747483"/>
    <lineage>
        <taxon>Eukaryota</taxon>
        <taxon>Metazoa</taxon>
        <taxon>Ecdysozoa</taxon>
        <taxon>Arthropoda</taxon>
        <taxon>Chelicerata</taxon>
        <taxon>Arachnida</taxon>
        <taxon>Araneae</taxon>
        <taxon>Araneomorphae</taxon>
        <taxon>Entelegynae</taxon>
        <taxon>Araneoidea</taxon>
        <taxon>Nephilidae</taxon>
        <taxon>Trichonephila</taxon>
        <taxon>Trichonephila inaurata</taxon>
    </lineage>
</organism>